<name>A0ABR8NLY4_9MICO</name>
<evidence type="ECO:0008006" key="4">
    <source>
        <dbReference type="Google" id="ProtNLM"/>
    </source>
</evidence>
<evidence type="ECO:0000313" key="3">
    <source>
        <dbReference type="Proteomes" id="UP000598426"/>
    </source>
</evidence>
<keyword evidence="3" id="KW-1185">Reference proteome</keyword>
<proteinExistence type="predicted"/>
<reference evidence="2 3" key="1">
    <citation type="submission" date="2020-09" db="EMBL/GenBank/DDBJ databases">
        <title>Isolation and identification of active actinomycetes.</title>
        <authorList>
            <person name="Li X."/>
        </authorList>
    </citation>
    <scope>NUCLEOTIDE SEQUENCE [LARGE SCALE GENOMIC DNA]</scope>
    <source>
        <strain evidence="2 3">NEAU-LLC</strain>
    </source>
</reference>
<organism evidence="2 3">
    <name type="scientific">Microbacterium helvum</name>
    <dbReference type="NCBI Taxonomy" id="2773713"/>
    <lineage>
        <taxon>Bacteria</taxon>
        <taxon>Bacillati</taxon>
        <taxon>Actinomycetota</taxon>
        <taxon>Actinomycetes</taxon>
        <taxon>Micrococcales</taxon>
        <taxon>Microbacteriaceae</taxon>
        <taxon>Microbacterium</taxon>
    </lineage>
</organism>
<evidence type="ECO:0000256" key="1">
    <source>
        <dbReference type="SAM" id="MobiDB-lite"/>
    </source>
</evidence>
<accession>A0ABR8NLY4</accession>
<feature type="region of interest" description="Disordered" evidence="1">
    <location>
        <begin position="153"/>
        <end position="179"/>
    </location>
</feature>
<sequence>MNRKGGTSVTMRERVTMRRERFVVGDREVYGVSIRYGETEYAVIPVETEGRAALHYYAETARAGGVLGGEAAPLGRDRDYLARVALAFLDREVDVAIGQRIRRPYPESRRPSDETLLAAVRRAIEAGGSARGELAEAYGVSVNTADEWIKHARRIPGANLPPARRGRPRKTRPDGGEER</sequence>
<evidence type="ECO:0000313" key="2">
    <source>
        <dbReference type="EMBL" id="MBD3941649.1"/>
    </source>
</evidence>
<dbReference type="EMBL" id="JACXZS010000004">
    <property type="protein sequence ID" value="MBD3941649.1"/>
    <property type="molecule type" value="Genomic_DNA"/>
</dbReference>
<dbReference type="Proteomes" id="UP000598426">
    <property type="component" value="Unassembled WGS sequence"/>
</dbReference>
<gene>
    <name evidence="2" type="ORF">IF188_08070</name>
</gene>
<dbReference type="RefSeq" id="WP_191171265.1">
    <property type="nucleotide sequence ID" value="NZ_JACXZS010000004.1"/>
</dbReference>
<protein>
    <recommendedName>
        <fullName evidence="4">Transposase</fullName>
    </recommendedName>
</protein>
<comment type="caution">
    <text evidence="2">The sequence shown here is derived from an EMBL/GenBank/DDBJ whole genome shotgun (WGS) entry which is preliminary data.</text>
</comment>